<reference evidence="1 2" key="2">
    <citation type="submission" date="2007-09" db="EMBL/GenBank/DDBJ databases">
        <title>Draft genome sequence of Clostridium bolteae (ATCC BAA-613).</title>
        <authorList>
            <person name="Sudarsanam P."/>
            <person name="Ley R."/>
            <person name="Guruge J."/>
            <person name="Turnbaugh P.J."/>
            <person name="Mahowald M."/>
            <person name="Liep D."/>
            <person name="Gordon J."/>
        </authorList>
    </citation>
    <scope>NUCLEOTIDE SEQUENCE [LARGE SCALE GENOMIC DNA]</scope>
    <source>
        <strain evidence="2">ATCC BAA-613 / DSM 15670 / CCUG 46953 / JCM 12243 / WAL 16351</strain>
    </source>
</reference>
<dbReference type="Proteomes" id="UP000005396">
    <property type="component" value="Unassembled WGS sequence"/>
</dbReference>
<protein>
    <submittedName>
        <fullName evidence="1">Uncharacterized protein</fullName>
    </submittedName>
</protein>
<comment type="caution">
    <text evidence="1">The sequence shown here is derived from an EMBL/GenBank/DDBJ whole genome shotgun (WGS) entry which is preliminary data.</text>
</comment>
<gene>
    <name evidence="1" type="ORF">CLOBOL_06675</name>
</gene>
<evidence type="ECO:0000313" key="2">
    <source>
        <dbReference type="Proteomes" id="UP000005396"/>
    </source>
</evidence>
<organism evidence="1 2">
    <name type="scientific">Enterocloster bolteae (strain ATCC BAA-613 / DSM 15670 / CCUG 46953 / JCM 12243 / WAL 16351)</name>
    <name type="common">Clostridium bolteae</name>
    <dbReference type="NCBI Taxonomy" id="411902"/>
    <lineage>
        <taxon>Bacteria</taxon>
        <taxon>Bacillati</taxon>
        <taxon>Bacillota</taxon>
        <taxon>Clostridia</taxon>
        <taxon>Lachnospirales</taxon>
        <taxon>Lachnospiraceae</taxon>
        <taxon>Enterocloster</taxon>
    </lineage>
</organism>
<evidence type="ECO:0000313" key="1">
    <source>
        <dbReference type="EMBL" id="EDP13043.1"/>
    </source>
</evidence>
<name>A8S3N4_ENTBW</name>
<sequence length="45" mass="4810">MQEQSAGTIFKSSAISLKGKIMSIIMTSGVNILQITEAARLVDAR</sequence>
<accession>A8S3N4</accession>
<dbReference type="AlphaFoldDB" id="A8S3N4"/>
<reference evidence="1 2" key="1">
    <citation type="submission" date="2007-08" db="EMBL/GenBank/DDBJ databases">
        <authorList>
            <person name="Fulton L."/>
            <person name="Clifton S."/>
            <person name="Fulton B."/>
            <person name="Xu J."/>
            <person name="Minx P."/>
            <person name="Pepin K.H."/>
            <person name="Johnson M."/>
            <person name="Thiruvilangam P."/>
            <person name="Bhonagiri V."/>
            <person name="Nash W.E."/>
            <person name="Mardis E.R."/>
            <person name="Wilson R.K."/>
        </authorList>
    </citation>
    <scope>NUCLEOTIDE SEQUENCE [LARGE SCALE GENOMIC DNA]</scope>
    <source>
        <strain evidence="2">ATCC BAA-613 / DSM 15670 / CCUG 46953 / JCM 12243 / WAL 16351</strain>
    </source>
</reference>
<dbReference type="PaxDb" id="411902-CLOBOL_06675"/>
<dbReference type="EMBL" id="ABCC02000057">
    <property type="protein sequence ID" value="EDP13043.1"/>
    <property type="molecule type" value="Genomic_DNA"/>
</dbReference>
<proteinExistence type="predicted"/>
<dbReference type="HOGENOM" id="CLU_3198025_0_0_9"/>